<gene>
    <name evidence="2" type="ORF">CesoFtcFv8_025118</name>
</gene>
<proteinExistence type="predicted"/>
<protein>
    <submittedName>
        <fullName evidence="2">Uncharacterized protein</fullName>
    </submittedName>
</protein>
<evidence type="ECO:0000313" key="3">
    <source>
        <dbReference type="Proteomes" id="UP001335648"/>
    </source>
</evidence>
<evidence type="ECO:0000313" key="2">
    <source>
        <dbReference type="EMBL" id="KAK5877630.1"/>
    </source>
</evidence>
<dbReference type="EMBL" id="JAULUE010002066">
    <property type="protein sequence ID" value="KAK5877630.1"/>
    <property type="molecule type" value="Genomic_DNA"/>
</dbReference>
<organism evidence="2 3">
    <name type="scientific">Champsocephalus esox</name>
    <name type="common">pike icefish</name>
    <dbReference type="NCBI Taxonomy" id="159716"/>
    <lineage>
        <taxon>Eukaryota</taxon>
        <taxon>Metazoa</taxon>
        <taxon>Chordata</taxon>
        <taxon>Craniata</taxon>
        <taxon>Vertebrata</taxon>
        <taxon>Euteleostomi</taxon>
        <taxon>Actinopterygii</taxon>
        <taxon>Neopterygii</taxon>
        <taxon>Teleostei</taxon>
        <taxon>Neoteleostei</taxon>
        <taxon>Acanthomorphata</taxon>
        <taxon>Eupercaria</taxon>
        <taxon>Perciformes</taxon>
        <taxon>Notothenioidei</taxon>
        <taxon>Channichthyidae</taxon>
        <taxon>Champsocephalus</taxon>
    </lineage>
</organism>
<dbReference type="AlphaFoldDB" id="A0AAN8B385"/>
<dbReference type="Proteomes" id="UP001335648">
    <property type="component" value="Unassembled WGS sequence"/>
</dbReference>
<comment type="caution">
    <text evidence="2">The sequence shown here is derived from an EMBL/GenBank/DDBJ whole genome shotgun (WGS) entry which is preliminary data.</text>
</comment>
<evidence type="ECO:0000256" key="1">
    <source>
        <dbReference type="SAM" id="MobiDB-lite"/>
    </source>
</evidence>
<feature type="region of interest" description="Disordered" evidence="1">
    <location>
        <begin position="1"/>
        <end position="74"/>
    </location>
</feature>
<name>A0AAN8B385_9TELE</name>
<sequence>MTASQKDPEREHRPGRGFLISPLKEGESGGEKAEEETLGSKGPGHAAADTRRSAPLAGEHSCGEPGRKHCPQTD</sequence>
<reference evidence="2 3" key="1">
    <citation type="journal article" date="2023" name="Mol. Biol. Evol.">
        <title>Genomics of Secondarily Temperate Adaptation in the Only Non-Antarctic Icefish.</title>
        <authorList>
            <person name="Rivera-Colon A.G."/>
            <person name="Rayamajhi N."/>
            <person name="Minhas B.F."/>
            <person name="Madrigal G."/>
            <person name="Bilyk K.T."/>
            <person name="Yoon V."/>
            <person name="Hune M."/>
            <person name="Gregory S."/>
            <person name="Cheng C.H.C."/>
            <person name="Catchen J.M."/>
        </authorList>
    </citation>
    <scope>NUCLEOTIDE SEQUENCE [LARGE SCALE GENOMIC DNA]</scope>
    <source>
        <strain evidence="2">JC2023a</strain>
    </source>
</reference>
<keyword evidence="3" id="KW-1185">Reference proteome</keyword>
<accession>A0AAN8B385</accession>
<feature type="compositionally biased region" description="Basic and acidic residues" evidence="1">
    <location>
        <begin position="1"/>
        <end position="14"/>
    </location>
</feature>